<keyword evidence="1" id="KW-0175">Coiled coil</keyword>
<organism evidence="3 4">
    <name type="scientific">Prorocentrum cordatum</name>
    <dbReference type="NCBI Taxonomy" id="2364126"/>
    <lineage>
        <taxon>Eukaryota</taxon>
        <taxon>Sar</taxon>
        <taxon>Alveolata</taxon>
        <taxon>Dinophyceae</taxon>
        <taxon>Prorocentrales</taxon>
        <taxon>Prorocentraceae</taxon>
        <taxon>Prorocentrum</taxon>
    </lineage>
</organism>
<evidence type="ECO:0000313" key="4">
    <source>
        <dbReference type="Proteomes" id="UP001189429"/>
    </source>
</evidence>
<reference evidence="3" key="1">
    <citation type="submission" date="2023-10" db="EMBL/GenBank/DDBJ databases">
        <authorList>
            <person name="Chen Y."/>
            <person name="Shah S."/>
            <person name="Dougan E. K."/>
            <person name="Thang M."/>
            <person name="Chan C."/>
        </authorList>
    </citation>
    <scope>NUCLEOTIDE SEQUENCE [LARGE SCALE GENOMIC DNA]</scope>
</reference>
<evidence type="ECO:0000256" key="2">
    <source>
        <dbReference type="SAM" id="MobiDB-lite"/>
    </source>
</evidence>
<dbReference type="EMBL" id="CAUYUJ010020431">
    <property type="protein sequence ID" value="CAK0898119.1"/>
    <property type="molecule type" value="Genomic_DNA"/>
</dbReference>
<protein>
    <submittedName>
        <fullName evidence="3">Uncharacterized protein</fullName>
    </submittedName>
</protein>
<feature type="non-terminal residue" evidence="3">
    <location>
        <position position="1"/>
    </location>
</feature>
<proteinExistence type="predicted"/>
<accession>A0ABN9XJG3</accession>
<feature type="coiled-coil region" evidence="1">
    <location>
        <begin position="174"/>
        <end position="201"/>
    </location>
</feature>
<evidence type="ECO:0000256" key="1">
    <source>
        <dbReference type="SAM" id="Coils"/>
    </source>
</evidence>
<dbReference type="Proteomes" id="UP001189429">
    <property type="component" value="Unassembled WGS sequence"/>
</dbReference>
<comment type="caution">
    <text evidence="3">The sequence shown here is derived from an EMBL/GenBank/DDBJ whole genome shotgun (WGS) entry which is preliminary data.</text>
</comment>
<name>A0ABN9XJG3_9DINO</name>
<feature type="compositionally biased region" description="Low complexity" evidence="2">
    <location>
        <begin position="231"/>
        <end position="250"/>
    </location>
</feature>
<gene>
    <name evidence="3" type="ORF">PCOR1329_LOCUS76088</name>
</gene>
<feature type="region of interest" description="Disordered" evidence="2">
    <location>
        <begin position="220"/>
        <end position="262"/>
    </location>
</feature>
<keyword evidence="4" id="KW-1185">Reference proteome</keyword>
<sequence length="262" mass="29149">VLEVPLPEEDVDVPQAEPLPERRVPYTMHVLSQYPDHHHLPAEGATQKFIVNKIQGALENTESLIKHVEVRVLVLEHFHKVKANHKKPAQGGPVDMDIVLPVEAQEPKTQSDDGYRMLAPYQVKVVISLKNKKEVIFANPEKHAQATITEAIDEACDGIQRLMREEKVKEVQKQRRAQKDLGTEQQELDELDDELLAVSEQEALIEDAAMEEFYQKVEAVTDSAESEGADAEAQAPRAPTAPRAQQAAAPSGTPSSLRDLLL</sequence>
<evidence type="ECO:0000313" key="3">
    <source>
        <dbReference type="EMBL" id="CAK0898119.1"/>
    </source>
</evidence>